<keyword evidence="10 14" id="KW-1133">Transmembrane helix</keyword>
<dbReference type="InterPro" id="IPR001841">
    <property type="entry name" value="Znf_RING"/>
</dbReference>
<accession>A0A139AV29</accession>
<feature type="transmembrane region" description="Helical" evidence="14">
    <location>
        <begin position="22"/>
        <end position="46"/>
    </location>
</feature>
<sequence>MSALFPPYAAAPSYGSFTENPAFVMVVVITSAAVLTIAATLIFVAYRRWRRRQMLAPLRAQNPEMYEAALRSAATDVAEQQLAEAGVHYVPKTDPLVLQTLPVWKFERRKRGSAHAHHRTAPVSPESPSHTSAAEAAEKADVEPKRRVAKSISDLHRHSIDLTITSDASTSPSSPSSPSFPHPRPRRSTTLSRLPPSTGTGAVAARSIRRASTGTSIPTISSEYCPICLDAFSPGSQLRRLPCEHTFHIRCVDEWLVNQRGECPLCRLDLTRRGSWWQAQHGAGAGSGAGSRSHRNRNSLFGTGSAHGSASASASASANDAANPRRSFLGISRAIRRLSDATLFSRSASPGGASSRRAPSPGGVSRRAASPSGGSSRRAPSPGGVSSRRAASPGGVSSQRAASPAHSMAGSAGASAGVAGQSH</sequence>
<evidence type="ECO:0000256" key="3">
    <source>
        <dbReference type="ARBA" id="ARBA00012483"/>
    </source>
</evidence>
<keyword evidence="6" id="KW-0479">Metal-binding</keyword>
<feature type="region of interest" description="Disordered" evidence="13">
    <location>
        <begin position="112"/>
        <end position="210"/>
    </location>
</feature>
<comment type="subcellular location">
    <subcellularLocation>
        <location evidence="2">Membrane</location>
        <topology evidence="2">Multi-pass membrane protein</topology>
    </subcellularLocation>
</comment>
<dbReference type="AlphaFoldDB" id="A0A139AV29"/>
<dbReference type="GO" id="GO:0016020">
    <property type="term" value="C:membrane"/>
    <property type="evidence" value="ECO:0007669"/>
    <property type="project" value="UniProtKB-SubCell"/>
</dbReference>
<feature type="compositionally biased region" description="Low complexity" evidence="13">
    <location>
        <begin position="306"/>
        <end position="322"/>
    </location>
</feature>
<evidence type="ECO:0000256" key="1">
    <source>
        <dbReference type="ARBA" id="ARBA00000900"/>
    </source>
</evidence>
<keyword evidence="9" id="KW-0862">Zinc</keyword>
<dbReference type="GO" id="GO:0006511">
    <property type="term" value="P:ubiquitin-dependent protein catabolic process"/>
    <property type="evidence" value="ECO:0007669"/>
    <property type="project" value="TreeGrafter"/>
</dbReference>
<protein>
    <recommendedName>
        <fullName evidence="3">RING-type E3 ubiquitin transferase</fullName>
        <ecNumber evidence="3">2.3.2.27</ecNumber>
    </recommendedName>
</protein>
<keyword evidence="4" id="KW-0808">Transferase</keyword>
<dbReference type="Proteomes" id="UP000070544">
    <property type="component" value="Unassembled WGS sequence"/>
</dbReference>
<reference evidence="16 17" key="1">
    <citation type="journal article" date="2015" name="Genome Biol. Evol.">
        <title>Phylogenomic analyses indicate that early fungi evolved digesting cell walls of algal ancestors of land plants.</title>
        <authorList>
            <person name="Chang Y."/>
            <person name="Wang S."/>
            <person name="Sekimoto S."/>
            <person name="Aerts A.L."/>
            <person name="Choi C."/>
            <person name="Clum A."/>
            <person name="LaButti K.M."/>
            <person name="Lindquist E.A."/>
            <person name="Yee Ngan C."/>
            <person name="Ohm R.A."/>
            <person name="Salamov A.A."/>
            <person name="Grigoriev I.V."/>
            <person name="Spatafora J.W."/>
            <person name="Berbee M.L."/>
        </authorList>
    </citation>
    <scope>NUCLEOTIDE SEQUENCE [LARGE SCALE GENOMIC DNA]</scope>
    <source>
        <strain evidence="16 17">JEL478</strain>
    </source>
</reference>
<dbReference type="GO" id="GO:0008270">
    <property type="term" value="F:zinc ion binding"/>
    <property type="evidence" value="ECO:0007669"/>
    <property type="project" value="UniProtKB-KW"/>
</dbReference>
<feature type="domain" description="RING-type" evidence="15">
    <location>
        <begin position="225"/>
        <end position="267"/>
    </location>
</feature>
<feature type="compositionally biased region" description="Polar residues" evidence="13">
    <location>
        <begin position="191"/>
        <end position="200"/>
    </location>
</feature>
<keyword evidence="5 14" id="KW-0812">Transmembrane</keyword>
<organism evidence="16 17">
    <name type="scientific">Gonapodya prolifera (strain JEL478)</name>
    <name type="common">Monoblepharis prolifera</name>
    <dbReference type="NCBI Taxonomy" id="1344416"/>
    <lineage>
        <taxon>Eukaryota</taxon>
        <taxon>Fungi</taxon>
        <taxon>Fungi incertae sedis</taxon>
        <taxon>Chytridiomycota</taxon>
        <taxon>Chytridiomycota incertae sedis</taxon>
        <taxon>Monoblepharidomycetes</taxon>
        <taxon>Monoblepharidales</taxon>
        <taxon>Gonapodyaceae</taxon>
        <taxon>Gonapodya</taxon>
    </lineage>
</organism>
<feature type="compositionally biased region" description="Low complexity" evidence="13">
    <location>
        <begin position="169"/>
        <end position="179"/>
    </location>
</feature>
<evidence type="ECO:0000259" key="15">
    <source>
        <dbReference type="PROSITE" id="PS50089"/>
    </source>
</evidence>
<evidence type="ECO:0000256" key="13">
    <source>
        <dbReference type="SAM" id="MobiDB-lite"/>
    </source>
</evidence>
<evidence type="ECO:0000256" key="10">
    <source>
        <dbReference type="ARBA" id="ARBA00022989"/>
    </source>
</evidence>
<evidence type="ECO:0000256" key="2">
    <source>
        <dbReference type="ARBA" id="ARBA00004141"/>
    </source>
</evidence>
<evidence type="ECO:0000256" key="11">
    <source>
        <dbReference type="ARBA" id="ARBA00023136"/>
    </source>
</evidence>
<dbReference type="GO" id="GO:0016567">
    <property type="term" value="P:protein ubiquitination"/>
    <property type="evidence" value="ECO:0007669"/>
    <property type="project" value="TreeGrafter"/>
</dbReference>
<dbReference type="Gene3D" id="3.30.40.10">
    <property type="entry name" value="Zinc/RING finger domain, C3HC4 (zinc finger)"/>
    <property type="match status" value="1"/>
</dbReference>
<dbReference type="SMART" id="SM00184">
    <property type="entry name" value="RING"/>
    <property type="match status" value="1"/>
</dbReference>
<gene>
    <name evidence="16" type="ORF">M427DRAFT_52173</name>
</gene>
<dbReference type="STRING" id="1344416.A0A139AV29"/>
<proteinExistence type="predicted"/>
<dbReference type="PANTHER" id="PTHR45977">
    <property type="entry name" value="TARGET OF ERK KINASE MPK-1"/>
    <property type="match status" value="1"/>
</dbReference>
<evidence type="ECO:0000256" key="14">
    <source>
        <dbReference type="SAM" id="Phobius"/>
    </source>
</evidence>
<evidence type="ECO:0000256" key="4">
    <source>
        <dbReference type="ARBA" id="ARBA00022679"/>
    </source>
</evidence>
<keyword evidence="8" id="KW-0833">Ubl conjugation pathway</keyword>
<evidence type="ECO:0000256" key="6">
    <source>
        <dbReference type="ARBA" id="ARBA00022723"/>
    </source>
</evidence>
<dbReference type="PROSITE" id="PS50089">
    <property type="entry name" value="ZF_RING_2"/>
    <property type="match status" value="1"/>
</dbReference>
<dbReference type="OrthoDB" id="8062037at2759"/>
<dbReference type="OMA" id="TANMRET"/>
<feature type="compositionally biased region" description="Basic and acidic residues" evidence="13">
    <location>
        <begin position="136"/>
        <end position="146"/>
    </location>
</feature>
<evidence type="ECO:0000313" key="17">
    <source>
        <dbReference type="Proteomes" id="UP000070544"/>
    </source>
</evidence>
<dbReference type="GO" id="GO:0061630">
    <property type="term" value="F:ubiquitin protein ligase activity"/>
    <property type="evidence" value="ECO:0007669"/>
    <property type="project" value="UniProtKB-EC"/>
</dbReference>
<feature type="compositionally biased region" description="Low complexity" evidence="13">
    <location>
        <begin position="401"/>
        <end position="423"/>
    </location>
</feature>
<dbReference type="EC" id="2.3.2.27" evidence="3"/>
<dbReference type="InterPro" id="IPR013083">
    <property type="entry name" value="Znf_RING/FYVE/PHD"/>
</dbReference>
<dbReference type="PANTHER" id="PTHR45977:SF13">
    <property type="entry name" value="GB|AAF27103.1"/>
    <property type="match status" value="1"/>
</dbReference>
<keyword evidence="11 14" id="KW-0472">Membrane</keyword>
<evidence type="ECO:0000256" key="5">
    <source>
        <dbReference type="ARBA" id="ARBA00022692"/>
    </source>
</evidence>
<evidence type="ECO:0000256" key="9">
    <source>
        <dbReference type="ARBA" id="ARBA00022833"/>
    </source>
</evidence>
<feature type="region of interest" description="Disordered" evidence="13">
    <location>
        <begin position="345"/>
        <end position="423"/>
    </location>
</feature>
<keyword evidence="17" id="KW-1185">Reference proteome</keyword>
<evidence type="ECO:0000256" key="12">
    <source>
        <dbReference type="PROSITE-ProRule" id="PRU00175"/>
    </source>
</evidence>
<evidence type="ECO:0000256" key="8">
    <source>
        <dbReference type="ARBA" id="ARBA00022786"/>
    </source>
</evidence>
<evidence type="ECO:0000256" key="7">
    <source>
        <dbReference type="ARBA" id="ARBA00022771"/>
    </source>
</evidence>
<dbReference type="SUPFAM" id="SSF57850">
    <property type="entry name" value="RING/U-box"/>
    <property type="match status" value="1"/>
</dbReference>
<dbReference type="EMBL" id="KQ965735">
    <property type="protein sequence ID" value="KXS20578.1"/>
    <property type="molecule type" value="Genomic_DNA"/>
</dbReference>
<evidence type="ECO:0000313" key="16">
    <source>
        <dbReference type="EMBL" id="KXS20578.1"/>
    </source>
</evidence>
<keyword evidence="7 12" id="KW-0863">Zinc-finger</keyword>
<name>A0A139AV29_GONPJ</name>
<feature type="region of interest" description="Disordered" evidence="13">
    <location>
        <begin position="280"/>
        <end position="322"/>
    </location>
</feature>
<dbReference type="Pfam" id="PF13639">
    <property type="entry name" value="zf-RING_2"/>
    <property type="match status" value="1"/>
</dbReference>
<comment type="catalytic activity">
    <reaction evidence="1">
        <text>S-ubiquitinyl-[E2 ubiquitin-conjugating enzyme]-L-cysteine + [acceptor protein]-L-lysine = [E2 ubiquitin-conjugating enzyme]-L-cysteine + N(6)-ubiquitinyl-[acceptor protein]-L-lysine.</text>
        <dbReference type="EC" id="2.3.2.27"/>
    </reaction>
</comment>
<feature type="compositionally biased region" description="Low complexity" evidence="13">
    <location>
        <begin position="345"/>
        <end position="389"/>
    </location>
</feature>